<comment type="cofactor">
    <cofactor evidence="1">
        <name>Mg(2+)</name>
        <dbReference type="ChEBI" id="CHEBI:18420"/>
    </cofactor>
</comment>
<protein>
    <submittedName>
        <fullName evidence="6">NUDIX domain-containing protein</fullName>
    </submittedName>
</protein>
<comment type="caution">
    <text evidence="6">The sequence shown here is derived from an EMBL/GenBank/DDBJ whole genome shotgun (WGS) entry which is preliminary data.</text>
</comment>
<dbReference type="Proteomes" id="UP001589608">
    <property type="component" value="Unassembled WGS sequence"/>
</dbReference>
<evidence type="ECO:0000256" key="1">
    <source>
        <dbReference type="ARBA" id="ARBA00001946"/>
    </source>
</evidence>
<dbReference type="EMBL" id="JBHMCA010000019">
    <property type="protein sequence ID" value="MFB9443143.1"/>
    <property type="molecule type" value="Genomic_DNA"/>
</dbReference>
<dbReference type="Gene3D" id="3.90.79.10">
    <property type="entry name" value="Nucleoside Triphosphate Pyrophosphohydrolase"/>
    <property type="match status" value="1"/>
</dbReference>
<dbReference type="PRINTS" id="PR00502">
    <property type="entry name" value="NUDIXFAMILY"/>
</dbReference>
<sequence>MTGSQPRTAAALSVPYASPVDCKLLYTNGDRVLLALRNGTGYADGQWNLPSGKLDAGEMVDAAVCREADEEVGLHLDRAEMRLSVLLHWRNPEGQYRLGVFFHVEAAPDRHGVPVNAEPHKCAAIGWYPMDALPANTVRYTAAGVHLHRHGIPFAAAVWPATDLLGDLP</sequence>
<keyword evidence="3 4" id="KW-0378">Hydrolase</keyword>
<dbReference type="InterPro" id="IPR020084">
    <property type="entry name" value="NUDIX_hydrolase_CS"/>
</dbReference>
<dbReference type="PROSITE" id="PS00893">
    <property type="entry name" value="NUDIX_BOX"/>
    <property type="match status" value="1"/>
</dbReference>
<dbReference type="PROSITE" id="PS51462">
    <property type="entry name" value="NUDIX"/>
    <property type="match status" value="1"/>
</dbReference>
<evidence type="ECO:0000256" key="3">
    <source>
        <dbReference type="ARBA" id="ARBA00022801"/>
    </source>
</evidence>
<keyword evidence="7" id="KW-1185">Reference proteome</keyword>
<name>A0ABV5M2T1_9ACTN</name>
<evidence type="ECO:0000256" key="2">
    <source>
        <dbReference type="ARBA" id="ARBA00005582"/>
    </source>
</evidence>
<comment type="similarity">
    <text evidence="2 4">Belongs to the Nudix hydrolase family.</text>
</comment>
<dbReference type="InterPro" id="IPR020476">
    <property type="entry name" value="Nudix_hydrolase"/>
</dbReference>
<dbReference type="Pfam" id="PF00293">
    <property type="entry name" value="NUDIX"/>
    <property type="match status" value="1"/>
</dbReference>
<proteinExistence type="inferred from homology"/>
<evidence type="ECO:0000259" key="5">
    <source>
        <dbReference type="PROSITE" id="PS51462"/>
    </source>
</evidence>
<dbReference type="SUPFAM" id="SSF55811">
    <property type="entry name" value="Nudix"/>
    <property type="match status" value="1"/>
</dbReference>
<dbReference type="RefSeq" id="WP_223099688.1">
    <property type="nucleotide sequence ID" value="NZ_CP061913.1"/>
</dbReference>
<reference evidence="6 7" key="1">
    <citation type="submission" date="2024-09" db="EMBL/GenBank/DDBJ databases">
        <authorList>
            <person name="Sun Q."/>
            <person name="Mori K."/>
        </authorList>
    </citation>
    <scope>NUCLEOTIDE SEQUENCE [LARGE SCALE GENOMIC DNA]</scope>
    <source>
        <strain evidence="6 7">JCM 3307</strain>
    </source>
</reference>
<dbReference type="InterPro" id="IPR000086">
    <property type="entry name" value="NUDIX_hydrolase_dom"/>
</dbReference>
<organism evidence="6 7">
    <name type="scientific">Dactylosporangium vinaceum</name>
    <dbReference type="NCBI Taxonomy" id="53362"/>
    <lineage>
        <taxon>Bacteria</taxon>
        <taxon>Bacillati</taxon>
        <taxon>Actinomycetota</taxon>
        <taxon>Actinomycetes</taxon>
        <taxon>Micromonosporales</taxon>
        <taxon>Micromonosporaceae</taxon>
        <taxon>Dactylosporangium</taxon>
    </lineage>
</organism>
<dbReference type="InterPro" id="IPR015797">
    <property type="entry name" value="NUDIX_hydrolase-like_dom_sf"/>
</dbReference>
<gene>
    <name evidence="6" type="ORF">ACFFTR_08610</name>
</gene>
<feature type="domain" description="Nudix hydrolase" evidence="5">
    <location>
        <begin position="15"/>
        <end position="150"/>
    </location>
</feature>
<dbReference type="PANTHER" id="PTHR43046:SF16">
    <property type="entry name" value="ADP-RIBOSE PYROPHOSPHATASE YJHB-RELATED"/>
    <property type="match status" value="1"/>
</dbReference>
<evidence type="ECO:0000256" key="4">
    <source>
        <dbReference type="RuleBase" id="RU003476"/>
    </source>
</evidence>
<accession>A0ABV5M2T1</accession>
<evidence type="ECO:0000313" key="7">
    <source>
        <dbReference type="Proteomes" id="UP001589608"/>
    </source>
</evidence>
<evidence type="ECO:0000313" key="6">
    <source>
        <dbReference type="EMBL" id="MFB9443143.1"/>
    </source>
</evidence>
<dbReference type="PANTHER" id="PTHR43046">
    <property type="entry name" value="GDP-MANNOSE MANNOSYL HYDROLASE"/>
    <property type="match status" value="1"/>
</dbReference>